<dbReference type="InterPro" id="IPR049142">
    <property type="entry name" value="MS_channel_1st"/>
</dbReference>
<evidence type="ECO:0000256" key="3">
    <source>
        <dbReference type="ARBA" id="ARBA00022475"/>
    </source>
</evidence>
<feature type="transmembrane region" description="Helical" evidence="7">
    <location>
        <begin position="148"/>
        <end position="170"/>
    </location>
</feature>
<protein>
    <submittedName>
        <fullName evidence="11">Mechanosensitive ion channel family protein</fullName>
    </submittedName>
</protein>
<dbReference type="Pfam" id="PF21088">
    <property type="entry name" value="MS_channel_1st"/>
    <property type="match status" value="1"/>
</dbReference>
<proteinExistence type="inferred from homology"/>
<gene>
    <name evidence="11" type="ORF">GCM10010468_59660</name>
</gene>
<evidence type="ECO:0000256" key="4">
    <source>
        <dbReference type="ARBA" id="ARBA00022692"/>
    </source>
</evidence>
<keyword evidence="12" id="KW-1185">Reference proteome</keyword>
<dbReference type="InterPro" id="IPR045276">
    <property type="entry name" value="YbiO_bact"/>
</dbReference>
<dbReference type="SUPFAM" id="SSF82861">
    <property type="entry name" value="Mechanosensitive channel protein MscS (YggB), transmembrane region"/>
    <property type="match status" value="1"/>
</dbReference>
<reference evidence="12" key="1">
    <citation type="journal article" date="2019" name="Int. J. Syst. Evol. Microbiol.">
        <title>The Global Catalogue of Microorganisms (GCM) 10K type strain sequencing project: providing services to taxonomists for standard genome sequencing and annotation.</title>
        <authorList>
            <consortium name="The Broad Institute Genomics Platform"/>
            <consortium name="The Broad Institute Genome Sequencing Center for Infectious Disease"/>
            <person name="Wu L."/>
            <person name="Ma J."/>
        </authorList>
    </citation>
    <scope>NUCLEOTIDE SEQUENCE [LARGE SCALE GENOMIC DNA]</scope>
    <source>
        <strain evidence="12">JCM 9377</strain>
    </source>
</reference>
<comment type="similarity">
    <text evidence="2">Belongs to the MscS (TC 1.A.23) family.</text>
</comment>
<evidence type="ECO:0000259" key="8">
    <source>
        <dbReference type="Pfam" id="PF00924"/>
    </source>
</evidence>
<dbReference type="Pfam" id="PF21082">
    <property type="entry name" value="MS_channel_3rd"/>
    <property type="match status" value="1"/>
</dbReference>
<evidence type="ECO:0000259" key="10">
    <source>
        <dbReference type="Pfam" id="PF21088"/>
    </source>
</evidence>
<dbReference type="InterPro" id="IPR023408">
    <property type="entry name" value="MscS_beta-dom_sf"/>
</dbReference>
<evidence type="ECO:0000256" key="6">
    <source>
        <dbReference type="ARBA" id="ARBA00023136"/>
    </source>
</evidence>
<keyword evidence="3" id="KW-1003">Cell membrane</keyword>
<feature type="domain" description="Mechanosensitive ion channel MscS" evidence="8">
    <location>
        <begin position="168"/>
        <end position="230"/>
    </location>
</feature>
<keyword evidence="5 7" id="KW-1133">Transmembrane helix</keyword>
<accession>A0ABP6QGR8</accession>
<evidence type="ECO:0000256" key="5">
    <source>
        <dbReference type="ARBA" id="ARBA00022989"/>
    </source>
</evidence>
<comment type="caution">
    <text evidence="11">The sequence shown here is derived from an EMBL/GenBank/DDBJ whole genome shotgun (WGS) entry which is preliminary data.</text>
</comment>
<evidence type="ECO:0000313" key="12">
    <source>
        <dbReference type="Proteomes" id="UP001501237"/>
    </source>
</evidence>
<dbReference type="InterPro" id="IPR011014">
    <property type="entry name" value="MscS_channel_TM-2"/>
</dbReference>
<dbReference type="InterPro" id="IPR049278">
    <property type="entry name" value="MS_channel_C"/>
</dbReference>
<evidence type="ECO:0000256" key="2">
    <source>
        <dbReference type="ARBA" id="ARBA00008017"/>
    </source>
</evidence>
<feature type="domain" description="Mechanosensitive ion channel MscS C-terminal" evidence="9">
    <location>
        <begin position="239"/>
        <end position="325"/>
    </location>
</feature>
<dbReference type="Proteomes" id="UP001501237">
    <property type="component" value="Unassembled WGS sequence"/>
</dbReference>
<dbReference type="InterPro" id="IPR006685">
    <property type="entry name" value="MscS_channel_2nd"/>
</dbReference>
<comment type="subcellular location">
    <subcellularLocation>
        <location evidence="1">Cell membrane</location>
        <topology evidence="1">Multi-pass membrane protein</topology>
    </subcellularLocation>
</comment>
<dbReference type="PANTHER" id="PTHR30460">
    <property type="entry name" value="MODERATE CONDUCTANCE MECHANOSENSITIVE CHANNEL YBIO"/>
    <property type="match status" value="1"/>
</dbReference>
<feature type="transmembrane region" description="Helical" evidence="7">
    <location>
        <begin position="53"/>
        <end position="70"/>
    </location>
</feature>
<feature type="domain" description="Mechanosensitive ion channel transmembrane helices 2/3" evidence="10">
    <location>
        <begin position="127"/>
        <end position="167"/>
    </location>
</feature>
<keyword evidence="4 7" id="KW-0812">Transmembrane</keyword>
<name>A0ABP6QGR8_9ACTN</name>
<dbReference type="Gene3D" id="1.10.287.1260">
    <property type="match status" value="1"/>
</dbReference>
<dbReference type="Gene3D" id="2.30.30.60">
    <property type="match status" value="1"/>
</dbReference>
<evidence type="ECO:0000313" key="11">
    <source>
        <dbReference type="EMBL" id="GAA3229649.1"/>
    </source>
</evidence>
<dbReference type="InterPro" id="IPR011066">
    <property type="entry name" value="MscS_channel_C_sf"/>
</dbReference>
<dbReference type="Pfam" id="PF00924">
    <property type="entry name" value="MS_channel_2nd"/>
    <property type="match status" value="1"/>
</dbReference>
<evidence type="ECO:0000259" key="9">
    <source>
        <dbReference type="Pfam" id="PF21082"/>
    </source>
</evidence>
<sequence length="330" mass="36156">MSLSMPFSDQQMPGGTCAPTGYEDKASVACRTIWNVSHNLEVTRFFHSWLDDLVTTLLWVIMSLVIALVVKSYTHRLITKITQKMAEGTMSEKIRDRTRTIFDGSPALLSERRKQRMETMGSVLRSIASVVIFGTATFTVLGQMGLNLTPILASATVIGAAVGFGAQNIVKDLLAGLFMLLEDQYGVGDIVDTGPAKGTVEAVTLRVTRLRDVNGVVWYVRNGEITRIGNESQNWGRAVLDIPVATDQDLDAVKDLLQTTADDLAREPAWEEVITEEPSVWGVQALSSDSMIIRVTLKTLPGRQNDVARALRMRVKKAFDEAGIVLGTLA</sequence>
<feature type="transmembrane region" description="Helical" evidence="7">
    <location>
        <begin position="122"/>
        <end position="142"/>
    </location>
</feature>
<dbReference type="SUPFAM" id="SSF82689">
    <property type="entry name" value="Mechanosensitive channel protein MscS (YggB), C-terminal domain"/>
    <property type="match status" value="1"/>
</dbReference>
<organism evidence="11 12">
    <name type="scientific">Actinocorallia longicatena</name>
    <dbReference type="NCBI Taxonomy" id="111803"/>
    <lineage>
        <taxon>Bacteria</taxon>
        <taxon>Bacillati</taxon>
        <taxon>Actinomycetota</taxon>
        <taxon>Actinomycetes</taxon>
        <taxon>Streptosporangiales</taxon>
        <taxon>Thermomonosporaceae</taxon>
        <taxon>Actinocorallia</taxon>
    </lineage>
</organism>
<keyword evidence="6 7" id="KW-0472">Membrane</keyword>
<dbReference type="SUPFAM" id="SSF50182">
    <property type="entry name" value="Sm-like ribonucleoproteins"/>
    <property type="match status" value="1"/>
</dbReference>
<dbReference type="Gene3D" id="3.30.70.100">
    <property type="match status" value="1"/>
</dbReference>
<dbReference type="EMBL" id="BAAAUV010000019">
    <property type="protein sequence ID" value="GAA3229649.1"/>
    <property type="molecule type" value="Genomic_DNA"/>
</dbReference>
<evidence type="ECO:0000256" key="7">
    <source>
        <dbReference type="SAM" id="Phobius"/>
    </source>
</evidence>
<dbReference type="InterPro" id="IPR010920">
    <property type="entry name" value="LSM_dom_sf"/>
</dbReference>
<dbReference type="PANTHER" id="PTHR30460:SF0">
    <property type="entry name" value="MODERATE CONDUCTANCE MECHANOSENSITIVE CHANNEL YBIO"/>
    <property type="match status" value="1"/>
</dbReference>
<evidence type="ECO:0000256" key="1">
    <source>
        <dbReference type="ARBA" id="ARBA00004651"/>
    </source>
</evidence>